<dbReference type="RefSeq" id="WP_184477990.1">
    <property type="nucleotide sequence ID" value="NZ_JACHIV010000001.1"/>
</dbReference>
<keyword evidence="2" id="KW-0472">Membrane</keyword>
<evidence type="ECO:0000313" key="4">
    <source>
        <dbReference type="Proteomes" id="UP000580474"/>
    </source>
</evidence>
<name>A0A840N9H4_9PSEU</name>
<evidence type="ECO:0000256" key="2">
    <source>
        <dbReference type="SAM" id="Phobius"/>
    </source>
</evidence>
<dbReference type="EMBL" id="JACHIV010000001">
    <property type="protein sequence ID" value="MBB5068274.1"/>
    <property type="molecule type" value="Genomic_DNA"/>
</dbReference>
<sequence length="111" mass="11945">MAPAGHPTGDEPDAPRDARGRFADDLIGLDPHDPEVQAFAEHLDRMERPNSKATVEGMLSGVEDFARCANRAQGHRRVMVVLVVVLILLGVLVTVWNAVGFMLGTFLALAG</sequence>
<keyword evidence="4" id="KW-1185">Reference proteome</keyword>
<dbReference type="Proteomes" id="UP000580474">
    <property type="component" value="Unassembled WGS sequence"/>
</dbReference>
<comment type="caution">
    <text evidence="3">The sequence shown here is derived from an EMBL/GenBank/DDBJ whole genome shotgun (WGS) entry which is preliminary data.</text>
</comment>
<accession>A0A840N9H4</accession>
<gene>
    <name evidence="3" type="ORF">BJ969_001362</name>
</gene>
<evidence type="ECO:0000313" key="3">
    <source>
        <dbReference type="EMBL" id="MBB5068274.1"/>
    </source>
</evidence>
<feature type="transmembrane region" description="Helical" evidence="2">
    <location>
        <begin position="80"/>
        <end position="109"/>
    </location>
</feature>
<protein>
    <submittedName>
        <fullName evidence="3">Uncharacterized protein</fullName>
    </submittedName>
</protein>
<reference evidence="3 4" key="1">
    <citation type="submission" date="2020-08" db="EMBL/GenBank/DDBJ databases">
        <title>Sequencing the genomes of 1000 actinobacteria strains.</title>
        <authorList>
            <person name="Klenk H.-P."/>
        </authorList>
    </citation>
    <scope>NUCLEOTIDE SEQUENCE [LARGE SCALE GENOMIC DNA]</scope>
    <source>
        <strain evidence="3 4">DSM 45582</strain>
    </source>
</reference>
<keyword evidence="2" id="KW-1133">Transmembrane helix</keyword>
<organism evidence="3 4">
    <name type="scientific">Saccharopolyspora gloriosae</name>
    <dbReference type="NCBI Taxonomy" id="455344"/>
    <lineage>
        <taxon>Bacteria</taxon>
        <taxon>Bacillati</taxon>
        <taxon>Actinomycetota</taxon>
        <taxon>Actinomycetes</taxon>
        <taxon>Pseudonocardiales</taxon>
        <taxon>Pseudonocardiaceae</taxon>
        <taxon>Saccharopolyspora</taxon>
    </lineage>
</organism>
<feature type="region of interest" description="Disordered" evidence="1">
    <location>
        <begin position="1"/>
        <end position="21"/>
    </location>
</feature>
<evidence type="ECO:0000256" key="1">
    <source>
        <dbReference type="SAM" id="MobiDB-lite"/>
    </source>
</evidence>
<keyword evidence="2" id="KW-0812">Transmembrane</keyword>
<proteinExistence type="predicted"/>
<dbReference type="AlphaFoldDB" id="A0A840N9H4"/>